<name>A0AAD1W150_PELCU</name>
<evidence type="ECO:0000313" key="1">
    <source>
        <dbReference type="EMBL" id="CAH2276437.1"/>
    </source>
</evidence>
<reference evidence="1" key="1">
    <citation type="submission" date="2022-03" db="EMBL/GenBank/DDBJ databases">
        <authorList>
            <person name="Alioto T."/>
            <person name="Alioto T."/>
            <person name="Gomez Garrido J."/>
        </authorList>
    </citation>
    <scope>NUCLEOTIDE SEQUENCE</scope>
</reference>
<dbReference type="Proteomes" id="UP001295444">
    <property type="component" value="Chromosome 03"/>
</dbReference>
<organism evidence="1 2">
    <name type="scientific">Pelobates cultripes</name>
    <name type="common">Western spadefoot toad</name>
    <dbReference type="NCBI Taxonomy" id="61616"/>
    <lineage>
        <taxon>Eukaryota</taxon>
        <taxon>Metazoa</taxon>
        <taxon>Chordata</taxon>
        <taxon>Craniata</taxon>
        <taxon>Vertebrata</taxon>
        <taxon>Euteleostomi</taxon>
        <taxon>Amphibia</taxon>
        <taxon>Batrachia</taxon>
        <taxon>Anura</taxon>
        <taxon>Pelobatoidea</taxon>
        <taxon>Pelobatidae</taxon>
        <taxon>Pelobates</taxon>
    </lineage>
</organism>
<dbReference type="AlphaFoldDB" id="A0AAD1W150"/>
<protein>
    <submittedName>
        <fullName evidence="1">Uncharacterized protein</fullName>
    </submittedName>
</protein>
<accession>A0AAD1W150</accession>
<sequence>MGNADNPQPGARMQANIKDTLTWIQATISSILASINNLNQRMEKLETSTPTTVSPTDLLPTLTTEQTVTQGFRRSYFPISQSSMEFLSFASQVSADQILLSHSPPQSFSHLHDKVGQMADTLFLKIHSSSVVQWSKFSSGAVFTSGQKRRLSWAP</sequence>
<gene>
    <name evidence="1" type="ORF">PECUL_23A005722</name>
</gene>
<evidence type="ECO:0000313" key="2">
    <source>
        <dbReference type="Proteomes" id="UP001295444"/>
    </source>
</evidence>
<keyword evidence="2" id="KW-1185">Reference proteome</keyword>
<proteinExistence type="predicted"/>
<dbReference type="EMBL" id="OW240914">
    <property type="protein sequence ID" value="CAH2276437.1"/>
    <property type="molecule type" value="Genomic_DNA"/>
</dbReference>